<dbReference type="EMBL" id="JAEPRD010000151">
    <property type="protein sequence ID" value="KAG2196243.1"/>
    <property type="molecule type" value="Genomic_DNA"/>
</dbReference>
<evidence type="ECO:0000256" key="3">
    <source>
        <dbReference type="ARBA" id="ARBA00023140"/>
    </source>
</evidence>
<dbReference type="GO" id="GO:0005778">
    <property type="term" value="C:peroxisomal membrane"/>
    <property type="evidence" value="ECO:0007669"/>
    <property type="project" value="UniProtKB-SubCell"/>
</dbReference>
<dbReference type="Pfam" id="PF05648">
    <property type="entry name" value="PEX11"/>
    <property type="match status" value="1"/>
</dbReference>
<accession>A0A8H7QR88</accession>
<comment type="caution">
    <text evidence="6">The sequence shown here is derived from an EMBL/GenBank/DDBJ whole genome shotgun (WGS) entry which is preliminary data.</text>
</comment>
<dbReference type="AlphaFoldDB" id="A0A8H7QR88"/>
<evidence type="ECO:0000256" key="1">
    <source>
        <dbReference type="ARBA" id="ARBA00022593"/>
    </source>
</evidence>
<keyword evidence="1" id="KW-0962">Peroxisome biogenesis</keyword>
<dbReference type="GO" id="GO:0016559">
    <property type="term" value="P:peroxisome fission"/>
    <property type="evidence" value="ECO:0007669"/>
    <property type="project" value="InterPro"/>
</dbReference>
<dbReference type="Proteomes" id="UP000603453">
    <property type="component" value="Unassembled WGS sequence"/>
</dbReference>
<keyword evidence="2" id="KW-0472">Membrane</keyword>
<keyword evidence="7" id="KW-1185">Reference proteome</keyword>
<evidence type="ECO:0000256" key="4">
    <source>
        <dbReference type="ARBA" id="ARBA00046271"/>
    </source>
</evidence>
<feature type="region of interest" description="Disordered" evidence="5">
    <location>
        <begin position="1"/>
        <end position="21"/>
    </location>
</feature>
<evidence type="ECO:0000256" key="2">
    <source>
        <dbReference type="ARBA" id="ARBA00023136"/>
    </source>
</evidence>
<sequence>MTLPAPLTSPNQQGKNLPRNPSFCSLPEKKGQVRKNVWLTLWNSVRKDLDGRDKCMKILQYVIKLLLYHRVASPKKWSALATQLSITRQVLCLGNVLSDISVLNTTVKKGESYKTALLLIDICNAISDDVYCLYRIGILSKKWGLHSEIISAHCWFISIIYQVQTYYSNLCLLEGKGAHPQDLILAKVNVAKAIADLIFCGCDVFHPPSSQGLQVYSGLISGLLAGYKVYTKFK</sequence>
<name>A0A8H7QR88_9FUNG</name>
<protein>
    <submittedName>
        <fullName evidence="6">Uncharacterized protein</fullName>
    </submittedName>
</protein>
<proteinExistence type="predicted"/>
<dbReference type="PANTHER" id="PTHR12652:SF19">
    <property type="entry name" value="PEROXISOMAL BIOGENESIS FACTOR 11"/>
    <property type="match status" value="1"/>
</dbReference>
<evidence type="ECO:0000256" key="5">
    <source>
        <dbReference type="SAM" id="MobiDB-lite"/>
    </source>
</evidence>
<organism evidence="6 7">
    <name type="scientific">Mucor saturninus</name>
    <dbReference type="NCBI Taxonomy" id="64648"/>
    <lineage>
        <taxon>Eukaryota</taxon>
        <taxon>Fungi</taxon>
        <taxon>Fungi incertae sedis</taxon>
        <taxon>Mucoromycota</taxon>
        <taxon>Mucoromycotina</taxon>
        <taxon>Mucoromycetes</taxon>
        <taxon>Mucorales</taxon>
        <taxon>Mucorineae</taxon>
        <taxon>Mucoraceae</taxon>
        <taxon>Mucor</taxon>
    </lineage>
</organism>
<dbReference type="OrthoDB" id="411017at2759"/>
<comment type="subcellular location">
    <subcellularLocation>
        <location evidence="4">Peroxisome membrane</location>
    </subcellularLocation>
</comment>
<dbReference type="PANTHER" id="PTHR12652">
    <property type="entry name" value="PEROXISOMAL BIOGENESIS FACTOR 11"/>
    <property type="match status" value="1"/>
</dbReference>
<evidence type="ECO:0000313" key="6">
    <source>
        <dbReference type="EMBL" id="KAG2196243.1"/>
    </source>
</evidence>
<dbReference type="InterPro" id="IPR008733">
    <property type="entry name" value="PEX11"/>
</dbReference>
<evidence type="ECO:0000313" key="7">
    <source>
        <dbReference type="Proteomes" id="UP000603453"/>
    </source>
</evidence>
<gene>
    <name evidence="6" type="ORF">INT47_007670</name>
</gene>
<keyword evidence="3" id="KW-0576">Peroxisome</keyword>
<reference evidence="6" key="1">
    <citation type="submission" date="2020-12" db="EMBL/GenBank/DDBJ databases">
        <title>Metabolic potential, ecology and presence of endohyphal bacteria is reflected in genomic diversity of Mucoromycotina.</title>
        <authorList>
            <person name="Muszewska A."/>
            <person name="Okrasinska A."/>
            <person name="Steczkiewicz K."/>
            <person name="Drgas O."/>
            <person name="Orlowska M."/>
            <person name="Perlinska-Lenart U."/>
            <person name="Aleksandrzak-Piekarczyk T."/>
            <person name="Szatraj K."/>
            <person name="Zielenkiewicz U."/>
            <person name="Pilsyk S."/>
            <person name="Malc E."/>
            <person name="Mieczkowski P."/>
            <person name="Kruszewska J.S."/>
            <person name="Biernat P."/>
            <person name="Pawlowska J."/>
        </authorList>
    </citation>
    <scope>NUCLEOTIDE SEQUENCE</scope>
    <source>
        <strain evidence="6">WA0000017839</strain>
    </source>
</reference>